<gene>
    <name evidence="1" type="ORF">TGRUB_270595</name>
</gene>
<name>A0A086LYA0_TOXGO</name>
<dbReference type="Proteomes" id="UP000028834">
    <property type="component" value="Unassembled WGS sequence"/>
</dbReference>
<dbReference type="VEuPathDB" id="ToxoDB:TGRUB_270595"/>
<accession>A0A086LYA0</accession>
<evidence type="ECO:0000313" key="2">
    <source>
        <dbReference type="Proteomes" id="UP000028834"/>
    </source>
</evidence>
<protein>
    <submittedName>
        <fullName evidence="1">UBA/TS-N domain-containing protein</fullName>
    </submittedName>
</protein>
<dbReference type="EMBL" id="AFYV02001558">
    <property type="protein sequence ID" value="KFG61618.1"/>
    <property type="molecule type" value="Genomic_DNA"/>
</dbReference>
<dbReference type="AlphaFoldDB" id="A0A086LYA0"/>
<evidence type="ECO:0000313" key="1">
    <source>
        <dbReference type="EMBL" id="KFG61618.1"/>
    </source>
</evidence>
<proteinExistence type="predicted"/>
<comment type="caution">
    <text evidence="1">The sequence shown here is derived from an EMBL/GenBank/DDBJ whole genome shotgun (WGS) entry which is preliminary data.</text>
</comment>
<sequence length="110" mass="12753">MRVFLTARPQSRLPLFFQLPPNRMTRPQNFLPRGETQSFAPRHLRRLRNNSPTTHSGLASLRFLQCWNFLWLRARRLRPPSGRFSAAPLSPSMSANTWKSFSRASLLAAF</sequence>
<reference evidence="1 2" key="1">
    <citation type="submission" date="2014-05" db="EMBL/GenBank/DDBJ databases">
        <authorList>
            <person name="Sibley D."/>
            <person name="Venepally P."/>
            <person name="Karamycheva S."/>
            <person name="Hadjithomas M."/>
            <person name="Khan A."/>
            <person name="Brunk B."/>
            <person name="Roos D."/>
            <person name="Caler E."/>
            <person name="Lorenzi H."/>
        </authorList>
    </citation>
    <scope>NUCLEOTIDE SEQUENCE [LARGE SCALE GENOMIC DNA]</scope>
    <source>
        <strain evidence="1 2">RUB</strain>
    </source>
</reference>
<organism evidence="1 2">
    <name type="scientific">Toxoplasma gondii RUB</name>
    <dbReference type="NCBI Taxonomy" id="935652"/>
    <lineage>
        <taxon>Eukaryota</taxon>
        <taxon>Sar</taxon>
        <taxon>Alveolata</taxon>
        <taxon>Apicomplexa</taxon>
        <taxon>Conoidasida</taxon>
        <taxon>Coccidia</taxon>
        <taxon>Eucoccidiorida</taxon>
        <taxon>Eimeriorina</taxon>
        <taxon>Sarcocystidae</taxon>
        <taxon>Toxoplasma</taxon>
    </lineage>
</organism>